<evidence type="ECO:0000313" key="2">
    <source>
        <dbReference type="Proteomes" id="UP000254340"/>
    </source>
</evidence>
<reference evidence="1 2" key="1">
    <citation type="submission" date="2018-06" db="EMBL/GenBank/DDBJ databases">
        <authorList>
            <consortium name="Pathogen Informatics"/>
            <person name="Doyle S."/>
        </authorList>
    </citation>
    <scope>NUCLEOTIDE SEQUENCE [LARGE SCALE GENOMIC DNA]</scope>
    <source>
        <strain evidence="1 2">NCTC5047</strain>
    </source>
</reference>
<dbReference type="Proteomes" id="UP000254340">
    <property type="component" value="Unassembled WGS sequence"/>
</dbReference>
<protein>
    <submittedName>
        <fullName evidence="1">Uncharacterized protein</fullName>
    </submittedName>
</protein>
<name>A0A331NM01_KLEPN</name>
<sequence length="80" mass="8865">MKSFHEKILNLLILFIACILGIIVSFLCITLSIDVLVWMLTGTFDLTKADILKTIKIGCVIGTFTGAVFVIARLFKLKGF</sequence>
<dbReference type="AlphaFoldDB" id="A0A331NM01"/>
<gene>
    <name evidence="1" type="ORF">NCTC5047_04824</name>
</gene>
<dbReference type="PROSITE" id="PS51257">
    <property type="entry name" value="PROKAR_LIPOPROTEIN"/>
    <property type="match status" value="1"/>
</dbReference>
<accession>A0A331NM01</accession>
<dbReference type="EMBL" id="UGLH01000006">
    <property type="protein sequence ID" value="STT83802.1"/>
    <property type="molecule type" value="Genomic_DNA"/>
</dbReference>
<proteinExistence type="predicted"/>
<evidence type="ECO:0000313" key="1">
    <source>
        <dbReference type="EMBL" id="STT83802.1"/>
    </source>
</evidence>
<organism evidence="1 2">
    <name type="scientific">Klebsiella pneumoniae</name>
    <dbReference type="NCBI Taxonomy" id="573"/>
    <lineage>
        <taxon>Bacteria</taxon>
        <taxon>Pseudomonadati</taxon>
        <taxon>Pseudomonadota</taxon>
        <taxon>Gammaproteobacteria</taxon>
        <taxon>Enterobacterales</taxon>
        <taxon>Enterobacteriaceae</taxon>
        <taxon>Klebsiella/Raoultella group</taxon>
        <taxon>Klebsiella</taxon>
        <taxon>Klebsiella pneumoniae complex</taxon>
    </lineage>
</organism>
<dbReference type="RefSeq" id="WP_004146100.1">
    <property type="nucleotide sequence ID" value="NZ_BDQR01000001.1"/>
</dbReference>